<dbReference type="RefSeq" id="WP_304542291.1">
    <property type="nucleotide sequence ID" value="NZ_JARPTC010000010.1"/>
</dbReference>
<keyword evidence="2" id="KW-1185">Reference proteome</keyword>
<gene>
    <name evidence="1" type="ORF">P6N53_07945</name>
</gene>
<reference evidence="1" key="1">
    <citation type="journal article" date="2023" name="J. Hazard. Mater.">
        <title>Anaerobic biodegradation of pyrene and benzo[a]pyrene by a new sulfate-reducing Desulforamulus aquiferis strain DSA.</title>
        <authorList>
            <person name="Zhang Z."/>
            <person name="Sun J."/>
            <person name="Gong X."/>
            <person name="Wang C."/>
            <person name="Wang H."/>
        </authorList>
    </citation>
    <scope>NUCLEOTIDE SEQUENCE</scope>
    <source>
        <strain evidence="1">DSA</strain>
    </source>
</reference>
<dbReference type="InterPro" id="IPR036614">
    <property type="entry name" value="RusA-like_sf"/>
</dbReference>
<dbReference type="GO" id="GO:0000287">
    <property type="term" value="F:magnesium ion binding"/>
    <property type="evidence" value="ECO:0007669"/>
    <property type="project" value="InterPro"/>
</dbReference>
<dbReference type="AlphaFoldDB" id="A0AAW7ZCU7"/>
<reference evidence="1" key="2">
    <citation type="submission" date="2023-03" db="EMBL/GenBank/DDBJ databases">
        <authorList>
            <person name="Zhang Z."/>
        </authorList>
    </citation>
    <scope>NUCLEOTIDE SEQUENCE</scope>
    <source>
        <strain evidence="1">DSA</strain>
    </source>
</reference>
<proteinExistence type="predicted"/>
<evidence type="ECO:0000313" key="1">
    <source>
        <dbReference type="EMBL" id="MDO7787147.1"/>
    </source>
</evidence>
<evidence type="ECO:0000313" key="2">
    <source>
        <dbReference type="Proteomes" id="UP001172911"/>
    </source>
</evidence>
<protein>
    <submittedName>
        <fullName evidence="1">Uncharacterized protein</fullName>
    </submittedName>
</protein>
<dbReference type="EMBL" id="JARPTC010000010">
    <property type="protein sequence ID" value="MDO7787147.1"/>
    <property type="molecule type" value="Genomic_DNA"/>
</dbReference>
<dbReference type="SUPFAM" id="SSF103084">
    <property type="entry name" value="Holliday junction resolvase RusA"/>
    <property type="match status" value="1"/>
</dbReference>
<dbReference type="Gene3D" id="3.30.1330.70">
    <property type="entry name" value="Holliday junction resolvase RusA"/>
    <property type="match status" value="1"/>
</dbReference>
<comment type="caution">
    <text evidence="1">The sequence shown here is derived from an EMBL/GenBank/DDBJ whole genome shotgun (WGS) entry which is preliminary data.</text>
</comment>
<dbReference type="GO" id="GO:0006310">
    <property type="term" value="P:DNA recombination"/>
    <property type="evidence" value="ECO:0007669"/>
    <property type="project" value="InterPro"/>
</dbReference>
<name>A0AAW7ZCU7_9FIRM</name>
<sequence length="162" mass="18841">WRALVMTRLTLKEARALGIIQAKPKKKVSPKTTLPRVQWDARTFAGGLWLQIPEVPPSLNVWKNWHWAKQHRYKEELKADISKLAIAFKLPKFRRATVLIKYYFGTNRRRDPADNYAPKFLMDALVNAGILKDDNGDLVTVQVAMEVDREKPRTEVFIWEGK</sequence>
<dbReference type="Proteomes" id="UP001172911">
    <property type="component" value="Unassembled WGS sequence"/>
</dbReference>
<accession>A0AAW7ZCU7</accession>
<dbReference type="GO" id="GO:0006281">
    <property type="term" value="P:DNA repair"/>
    <property type="evidence" value="ECO:0007669"/>
    <property type="project" value="InterPro"/>
</dbReference>
<organism evidence="1 2">
    <name type="scientific">Desulforamulus aquiferis</name>
    <dbReference type="NCBI Taxonomy" id="1397668"/>
    <lineage>
        <taxon>Bacteria</taxon>
        <taxon>Bacillati</taxon>
        <taxon>Bacillota</taxon>
        <taxon>Clostridia</taxon>
        <taxon>Eubacteriales</taxon>
        <taxon>Peptococcaceae</taxon>
        <taxon>Desulforamulus</taxon>
    </lineage>
</organism>
<feature type="non-terminal residue" evidence="1">
    <location>
        <position position="1"/>
    </location>
</feature>